<protein>
    <submittedName>
        <fullName evidence="1">Uncharacterized protein</fullName>
    </submittedName>
</protein>
<dbReference type="AlphaFoldDB" id="A0A0A9C7P2"/>
<proteinExistence type="predicted"/>
<evidence type="ECO:0000313" key="1">
    <source>
        <dbReference type="EMBL" id="JAD67527.1"/>
    </source>
</evidence>
<reference evidence="1" key="2">
    <citation type="journal article" date="2015" name="Data Brief">
        <title>Shoot transcriptome of the giant reed, Arundo donax.</title>
        <authorList>
            <person name="Barrero R.A."/>
            <person name="Guerrero F.D."/>
            <person name="Moolhuijzen P."/>
            <person name="Goolsby J.A."/>
            <person name="Tidwell J."/>
            <person name="Bellgard S.E."/>
            <person name="Bellgard M.I."/>
        </authorList>
    </citation>
    <scope>NUCLEOTIDE SEQUENCE</scope>
    <source>
        <tissue evidence="1">Shoot tissue taken approximately 20 cm above the soil surface</tissue>
    </source>
</reference>
<accession>A0A0A9C7P2</accession>
<name>A0A0A9C7P2_ARUDO</name>
<sequence>MSGFGLCSFPYDLLLPVHKGIWLM</sequence>
<dbReference type="EMBL" id="GBRH01230368">
    <property type="protein sequence ID" value="JAD67527.1"/>
    <property type="molecule type" value="Transcribed_RNA"/>
</dbReference>
<organism evidence="1">
    <name type="scientific">Arundo donax</name>
    <name type="common">Giant reed</name>
    <name type="synonym">Donax arundinaceus</name>
    <dbReference type="NCBI Taxonomy" id="35708"/>
    <lineage>
        <taxon>Eukaryota</taxon>
        <taxon>Viridiplantae</taxon>
        <taxon>Streptophyta</taxon>
        <taxon>Embryophyta</taxon>
        <taxon>Tracheophyta</taxon>
        <taxon>Spermatophyta</taxon>
        <taxon>Magnoliopsida</taxon>
        <taxon>Liliopsida</taxon>
        <taxon>Poales</taxon>
        <taxon>Poaceae</taxon>
        <taxon>PACMAD clade</taxon>
        <taxon>Arundinoideae</taxon>
        <taxon>Arundineae</taxon>
        <taxon>Arundo</taxon>
    </lineage>
</organism>
<reference evidence="1" key="1">
    <citation type="submission" date="2014-09" db="EMBL/GenBank/DDBJ databases">
        <authorList>
            <person name="Magalhaes I.L.F."/>
            <person name="Oliveira U."/>
            <person name="Santos F.R."/>
            <person name="Vidigal T.H.D.A."/>
            <person name="Brescovit A.D."/>
            <person name="Santos A.J."/>
        </authorList>
    </citation>
    <scope>NUCLEOTIDE SEQUENCE</scope>
    <source>
        <tissue evidence="1">Shoot tissue taken approximately 20 cm above the soil surface</tissue>
    </source>
</reference>